<dbReference type="Pfam" id="PF02562">
    <property type="entry name" value="PhoH"/>
    <property type="match status" value="1"/>
</dbReference>
<evidence type="ECO:0000259" key="8">
    <source>
        <dbReference type="Pfam" id="PF02562"/>
    </source>
</evidence>
<dbReference type="EMBL" id="NIOF01000013">
    <property type="protein sequence ID" value="OWQ85319.1"/>
    <property type="molecule type" value="Genomic_DNA"/>
</dbReference>
<feature type="region of interest" description="Disordered" evidence="7">
    <location>
        <begin position="369"/>
        <end position="443"/>
    </location>
</feature>
<protein>
    <recommendedName>
        <fullName evidence="6">PhoH-like protein</fullName>
    </recommendedName>
</protein>
<evidence type="ECO:0000256" key="7">
    <source>
        <dbReference type="SAM" id="MobiDB-lite"/>
    </source>
</evidence>
<proteinExistence type="inferred from homology"/>
<feature type="domain" description="PhoH-like protein" evidence="8">
    <location>
        <begin position="114"/>
        <end position="316"/>
    </location>
</feature>
<dbReference type="InterPro" id="IPR027417">
    <property type="entry name" value="P-loop_NTPase"/>
</dbReference>
<evidence type="ECO:0000313" key="10">
    <source>
        <dbReference type="Proteomes" id="UP000197468"/>
    </source>
</evidence>
<evidence type="ECO:0000256" key="2">
    <source>
        <dbReference type="ARBA" id="ARBA00010393"/>
    </source>
</evidence>
<dbReference type="Proteomes" id="UP000197468">
    <property type="component" value="Unassembled WGS sequence"/>
</dbReference>
<evidence type="ECO:0000313" key="9">
    <source>
        <dbReference type="EMBL" id="OWQ85319.1"/>
    </source>
</evidence>
<dbReference type="Gene3D" id="3.40.50.300">
    <property type="entry name" value="P-loop containing nucleotide triphosphate hydrolases"/>
    <property type="match status" value="1"/>
</dbReference>
<dbReference type="FunFam" id="3.40.50.300:FF:000013">
    <property type="entry name" value="PhoH family ATPase"/>
    <property type="match status" value="1"/>
</dbReference>
<organism evidence="9 10">
    <name type="scientific">Roseateles aquatilis</name>
    <dbReference type="NCBI Taxonomy" id="431061"/>
    <lineage>
        <taxon>Bacteria</taxon>
        <taxon>Pseudomonadati</taxon>
        <taxon>Pseudomonadota</taxon>
        <taxon>Betaproteobacteria</taxon>
        <taxon>Burkholderiales</taxon>
        <taxon>Sphaerotilaceae</taxon>
        <taxon>Roseateles</taxon>
    </lineage>
</organism>
<comment type="subcellular location">
    <subcellularLocation>
        <location evidence="1">Cytoplasm</location>
    </subcellularLocation>
</comment>
<dbReference type="SUPFAM" id="SSF52540">
    <property type="entry name" value="P-loop containing nucleoside triphosphate hydrolases"/>
    <property type="match status" value="1"/>
</dbReference>
<comment type="caution">
    <text evidence="9">The sequence shown here is derived from an EMBL/GenBank/DDBJ whole genome shotgun (WGS) entry which is preliminary data.</text>
</comment>
<dbReference type="PANTHER" id="PTHR30473">
    <property type="entry name" value="PROTEIN PHOH"/>
    <property type="match status" value="1"/>
</dbReference>
<keyword evidence="5" id="KW-0067">ATP-binding</keyword>
<evidence type="ECO:0000256" key="1">
    <source>
        <dbReference type="ARBA" id="ARBA00004496"/>
    </source>
</evidence>
<sequence length="443" mass="47587">MNLRHAFTPADNRRLSHLCGTLDEHLRQIATALSVRISRRGEHFHIEGDRAAAQRALTLLEALYARADRPISDETLRIALVEAAADLAKPGAAPDGEGTEPDSVVLRTRRADLAGRTTNQHQYLRHILSHDISFGIGPAGTGKTFLAVACAVDALERSTVQRIILTRPAVEAGERLGFLPGDLTQKVDPYLRPLYDALYDLMGFDRVTKAFEKGQLEIAPLAFMRGRTLNHAFVILDEAQNTTPEQMKMFLTRIGFGSKCVVTGDTSQIDLPRGSVSGLVDAEQVLDGVDGIAVTRFTRADVVRHPLVARIVQAYEEQAAAHASEQQARDALYAQEREERRERALRLQSAIVAESAVEARPVTAVVPTPKPSARQAAKTTGKTTGKTLAKPPAQPAAKAVAKPAMKAGGRSAAKAGPVAKARPAAKVGSAQPKAGVARKGGTR</sequence>
<dbReference type="GO" id="GO:0005524">
    <property type="term" value="F:ATP binding"/>
    <property type="evidence" value="ECO:0007669"/>
    <property type="project" value="UniProtKB-KW"/>
</dbReference>
<reference evidence="9 10" key="1">
    <citation type="journal article" date="2008" name="Int. J. Syst. Evol. Microbiol.">
        <title>Description of Roseateles aquatilis sp. nov. and Roseateles terrae sp. nov., in the class Betaproteobacteria, and emended description of the genus Roseateles.</title>
        <authorList>
            <person name="Gomila M."/>
            <person name="Bowien B."/>
            <person name="Falsen E."/>
            <person name="Moore E.R."/>
            <person name="Lalucat J."/>
        </authorList>
    </citation>
    <scope>NUCLEOTIDE SEQUENCE [LARGE SCALE GENOMIC DNA]</scope>
    <source>
        <strain evidence="9 10">CCUG 48205</strain>
    </source>
</reference>
<name>A0A2D0AM78_9BURK</name>
<gene>
    <name evidence="9" type="ORF">CDN99_22580</name>
</gene>
<feature type="compositionally biased region" description="Low complexity" evidence="7">
    <location>
        <begin position="376"/>
        <end position="407"/>
    </location>
</feature>
<evidence type="ECO:0000256" key="6">
    <source>
        <dbReference type="ARBA" id="ARBA00039970"/>
    </source>
</evidence>
<comment type="similarity">
    <text evidence="2">Belongs to the PhoH family.</text>
</comment>
<evidence type="ECO:0000256" key="5">
    <source>
        <dbReference type="ARBA" id="ARBA00022840"/>
    </source>
</evidence>
<accession>A0A2D0AM78</accession>
<dbReference type="GO" id="GO:0005829">
    <property type="term" value="C:cytosol"/>
    <property type="evidence" value="ECO:0007669"/>
    <property type="project" value="TreeGrafter"/>
</dbReference>
<evidence type="ECO:0000256" key="4">
    <source>
        <dbReference type="ARBA" id="ARBA00022741"/>
    </source>
</evidence>
<dbReference type="InterPro" id="IPR003714">
    <property type="entry name" value="PhoH"/>
</dbReference>
<keyword evidence="10" id="KW-1185">Reference proteome</keyword>
<dbReference type="InterPro" id="IPR051451">
    <property type="entry name" value="PhoH2-like"/>
</dbReference>
<keyword evidence="4" id="KW-0547">Nucleotide-binding</keyword>
<evidence type="ECO:0000256" key="3">
    <source>
        <dbReference type="ARBA" id="ARBA00022490"/>
    </source>
</evidence>
<keyword evidence="3" id="KW-0963">Cytoplasm</keyword>
<dbReference type="PANTHER" id="PTHR30473:SF1">
    <property type="entry name" value="PHOH-LIKE PROTEIN"/>
    <property type="match status" value="1"/>
</dbReference>
<dbReference type="AlphaFoldDB" id="A0A2D0AM78"/>